<proteinExistence type="inferred from homology"/>
<sequence>MKKVIQTLKPYLFVAPALIIFLAFSIYPILNTIYLSFHEWDLISPTKQFVGLKNYHTLFKDVKFYQTLSNTFVYMVLTVGLGVILAIALALFLRKDTRINKFMQNLIFTPYIVSLASISFLWMWLMNNDFGLLNYILSLVGIPPIDWLGNPKVALISLVIISVWKTLGYNTLIILSALQSIPKHLYEAAALDKSSRKQTFLKITLPMISPTLFFLTIVNVIASFKVFETIQIITSGGPQNSTNTLVYSIYEYGFQFYKIGYASAIGVILLVIISIFTVMYFKLLSKKVHYQ</sequence>
<dbReference type="InterPro" id="IPR051393">
    <property type="entry name" value="ABC_transporter_permease"/>
</dbReference>
<dbReference type="Pfam" id="PF00528">
    <property type="entry name" value="BPD_transp_1"/>
    <property type="match status" value="1"/>
</dbReference>
<dbReference type="SUPFAM" id="SSF161098">
    <property type="entry name" value="MetI-like"/>
    <property type="match status" value="1"/>
</dbReference>
<dbReference type="GO" id="GO:0005886">
    <property type="term" value="C:plasma membrane"/>
    <property type="evidence" value="ECO:0007669"/>
    <property type="project" value="UniProtKB-SubCell"/>
</dbReference>
<dbReference type="GO" id="GO:0055085">
    <property type="term" value="P:transmembrane transport"/>
    <property type="evidence" value="ECO:0007669"/>
    <property type="project" value="InterPro"/>
</dbReference>
<dbReference type="PANTHER" id="PTHR30193">
    <property type="entry name" value="ABC TRANSPORTER PERMEASE PROTEIN"/>
    <property type="match status" value="1"/>
</dbReference>
<name>A0AA42J1Y8_9FIRM</name>
<dbReference type="AlphaFoldDB" id="A0AA42J1Y8"/>
<keyword evidence="5 7" id="KW-1133">Transmembrane helix</keyword>
<evidence type="ECO:0000313" key="9">
    <source>
        <dbReference type="EMBL" id="MDA3732661.1"/>
    </source>
</evidence>
<dbReference type="Gene3D" id="1.10.3720.10">
    <property type="entry name" value="MetI-like"/>
    <property type="match status" value="1"/>
</dbReference>
<evidence type="ECO:0000256" key="5">
    <source>
        <dbReference type="ARBA" id="ARBA00022989"/>
    </source>
</evidence>
<evidence type="ECO:0000313" key="10">
    <source>
        <dbReference type="Proteomes" id="UP001169242"/>
    </source>
</evidence>
<dbReference type="InterPro" id="IPR035906">
    <property type="entry name" value="MetI-like_sf"/>
</dbReference>
<comment type="similarity">
    <text evidence="7">Belongs to the binding-protein-dependent transport system permease family.</text>
</comment>
<feature type="transmembrane region" description="Helical" evidence="7">
    <location>
        <begin position="153"/>
        <end position="178"/>
    </location>
</feature>
<feature type="transmembrane region" description="Helical" evidence="7">
    <location>
        <begin position="12"/>
        <end position="30"/>
    </location>
</feature>
<evidence type="ECO:0000256" key="6">
    <source>
        <dbReference type="ARBA" id="ARBA00023136"/>
    </source>
</evidence>
<keyword evidence="3" id="KW-1003">Cell membrane</keyword>
<feature type="transmembrane region" description="Helical" evidence="7">
    <location>
        <begin position="199"/>
        <end position="222"/>
    </location>
</feature>
<evidence type="ECO:0000256" key="3">
    <source>
        <dbReference type="ARBA" id="ARBA00022475"/>
    </source>
</evidence>
<evidence type="ECO:0000259" key="8">
    <source>
        <dbReference type="PROSITE" id="PS50928"/>
    </source>
</evidence>
<evidence type="ECO:0000256" key="1">
    <source>
        <dbReference type="ARBA" id="ARBA00004651"/>
    </source>
</evidence>
<organism evidence="9 10">
    <name type="scientific">Holtiella tumoricola</name>
    <dbReference type="NCBI Taxonomy" id="3018743"/>
    <lineage>
        <taxon>Bacteria</taxon>
        <taxon>Bacillati</taxon>
        <taxon>Bacillota</taxon>
        <taxon>Clostridia</taxon>
        <taxon>Lachnospirales</taxon>
        <taxon>Cellulosilyticaceae</taxon>
        <taxon>Holtiella</taxon>
    </lineage>
</organism>
<feature type="transmembrane region" description="Helical" evidence="7">
    <location>
        <begin position="72"/>
        <end position="93"/>
    </location>
</feature>
<gene>
    <name evidence="9" type="ORF">PBV87_14300</name>
</gene>
<dbReference type="PROSITE" id="PS50928">
    <property type="entry name" value="ABC_TM1"/>
    <property type="match status" value="1"/>
</dbReference>
<evidence type="ECO:0000256" key="7">
    <source>
        <dbReference type="RuleBase" id="RU363032"/>
    </source>
</evidence>
<dbReference type="EMBL" id="JAQIFT010000049">
    <property type="protein sequence ID" value="MDA3732661.1"/>
    <property type="molecule type" value="Genomic_DNA"/>
</dbReference>
<keyword evidence="6 7" id="KW-0472">Membrane</keyword>
<evidence type="ECO:0000256" key="4">
    <source>
        <dbReference type="ARBA" id="ARBA00022692"/>
    </source>
</evidence>
<evidence type="ECO:0000256" key="2">
    <source>
        <dbReference type="ARBA" id="ARBA00022448"/>
    </source>
</evidence>
<dbReference type="InterPro" id="IPR000515">
    <property type="entry name" value="MetI-like"/>
</dbReference>
<reference evidence="9" key="1">
    <citation type="journal article" date="2023" name="Int. J. Syst. Evol. Microbiol.">
        <title>&lt;i&gt;Holtiella tumoricola&lt;/i&gt; gen. nov. sp. nov., isolated from a human clinical sample.</title>
        <authorList>
            <person name="Allen-Vercoe E."/>
            <person name="Daigneault M.C."/>
            <person name="Vancuren S.J."/>
            <person name="Cochrane K."/>
            <person name="O'Neal L.L."/>
            <person name="Sankaranarayanan K."/>
            <person name="Lawson P.A."/>
        </authorList>
    </citation>
    <scope>NUCLEOTIDE SEQUENCE</scope>
    <source>
        <strain evidence="9">CC70A</strain>
    </source>
</reference>
<keyword evidence="4 7" id="KW-0812">Transmembrane</keyword>
<dbReference type="CDD" id="cd06261">
    <property type="entry name" value="TM_PBP2"/>
    <property type="match status" value="1"/>
</dbReference>
<protein>
    <submittedName>
        <fullName evidence="9">Sugar ABC transporter permease</fullName>
    </submittedName>
</protein>
<feature type="transmembrane region" description="Helical" evidence="7">
    <location>
        <begin position="259"/>
        <end position="281"/>
    </location>
</feature>
<dbReference type="SUPFAM" id="SSF160964">
    <property type="entry name" value="MalF N-terminal region-like"/>
    <property type="match status" value="1"/>
</dbReference>
<feature type="transmembrane region" description="Helical" evidence="7">
    <location>
        <begin position="105"/>
        <end position="125"/>
    </location>
</feature>
<feature type="domain" description="ABC transmembrane type-1" evidence="8">
    <location>
        <begin position="68"/>
        <end position="280"/>
    </location>
</feature>
<accession>A0AA42J1Y8</accession>
<comment type="caution">
    <text evidence="9">The sequence shown here is derived from an EMBL/GenBank/DDBJ whole genome shotgun (WGS) entry which is preliminary data.</text>
</comment>
<dbReference type="RefSeq" id="WP_198524884.1">
    <property type="nucleotide sequence ID" value="NZ_JAQIFT010000049.1"/>
</dbReference>
<dbReference type="Proteomes" id="UP001169242">
    <property type="component" value="Unassembled WGS sequence"/>
</dbReference>
<comment type="subcellular location">
    <subcellularLocation>
        <location evidence="1 7">Cell membrane</location>
        <topology evidence="1 7">Multi-pass membrane protein</topology>
    </subcellularLocation>
</comment>
<keyword evidence="10" id="KW-1185">Reference proteome</keyword>
<keyword evidence="2 7" id="KW-0813">Transport</keyword>
<dbReference type="PANTHER" id="PTHR30193:SF37">
    <property type="entry name" value="INNER MEMBRANE ABC TRANSPORTER PERMEASE PROTEIN YCJO"/>
    <property type="match status" value="1"/>
</dbReference>